<dbReference type="Gene3D" id="1.20.5.4090">
    <property type="match status" value="1"/>
</dbReference>
<feature type="domain" description="GRIP" evidence="8">
    <location>
        <begin position="1313"/>
        <end position="1363"/>
    </location>
</feature>
<feature type="region of interest" description="Disordered" evidence="6">
    <location>
        <begin position="1"/>
        <end position="20"/>
    </location>
</feature>
<keyword evidence="3" id="KW-0597">Phosphoprotein</keyword>
<proteinExistence type="predicted"/>
<evidence type="ECO:0000256" key="2">
    <source>
        <dbReference type="ARBA" id="ARBA00022490"/>
    </source>
</evidence>
<comment type="subcellular location">
    <subcellularLocation>
        <location evidence="1">Cytoplasm</location>
    </subcellularLocation>
</comment>
<gene>
    <name evidence="9" type="primary">GCC2</name>
</gene>
<accession>A0A8C8DFD4</accession>
<dbReference type="PROSITE" id="PS50913">
    <property type="entry name" value="GRIP"/>
    <property type="match status" value="1"/>
</dbReference>
<dbReference type="Proteomes" id="UP000694402">
    <property type="component" value="Unassembled WGS sequence"/>
</dbReference>
<feature type="compositionally biased region" description="Polar residues" evidence="6">
    <location>
        <begin position="1035"/>
        <end position="1047"/>
    </location>
</feature>
<dbReference type="GO" id="GO:0005794">
    <property type="term" value="C:Golgi apparatus"/>
    <property type="evidence" value="ECO:0007669"/>
    <property type="project" value="TreeGrafter"/>
</dbReference>
<dbReference type="InterPro" id="IPR032023">
    <property type="entry name" value="GCC2_Rab_bind"/>
</dbReference>
<keyword evidence="4 5" id="KW-0175">Coiled coil</keyword>
<dbReference type="Pfam" id="PF01465">
    <property type="entry name" value="GRIP"/>
    <property type="match status" value="1"/>
</dbReference>
<dbReference type="Ensembl" id="ENSOTST00005025520.2">
    <property type="protein sequence ID" value="ENSOTSP00005023568.2"/>
    <property type="gene ID" value="ENSOTSG00005010764.2"/>
</dbReference>
<dbReference type="Gene3D" id="1.10.287.1490">
    <property type="match status" value="1"/>
</dbReference>
<dbReference type="GO" id="GO:0034499">
    <property type="term" value="P:late endosome to Golgi transport"/>
    <property type="evidence" value="ECO:0007669"/>
    <property type="project" value="TreeGrafter"/>
</dbReference>
<evidence type="ECO:0000259" key="8">
    <source>
        <dbReference type="PROSITE" id="PS50913"/>
    </source>
</evidence>
<feature type="coiled-coil region" evidence="5">
    <location>
        <begin position="301"/>
        <end position="387"/>
    </location>
</feature>
<evidence type="ECO:0000256" key="6">
    <source>
        <dbReference type="SAM" id="MobiDB-lite"/>
    </source>
</evidence>
<name>A0A8C8DFD4_ONCTS</name>
<dbReference type="PANTHER" id="PTHR18902">
    <property type="entry name" value="NUCLEAR MITOTIC APPARATUS PROTEIN 1-RELATED"/>
    <property type="match status" value="1"/>
</dbReference>
<dbReference type="InterPro" id="IPR000237">
    <property type="entry name" value="GRIP_dom"/>
</dbReference>
<evidence type="ECO:0000256" key="3">
    <source>
        <dbReference type="ARBA" id="ARBA00022553"/>
    </source>
</evidence>
<feature type="coiled-coil region" evidence="5">
    <location>
        <begin position="146"/>
        <end position="243"/>
    </location>
</feature>
<feature type="coiled-coil region" evidence="5">
    <location>
        <begin position="890"/>
        <end position="969"/>
    </location>
</feature>
<reference evidence="9" key="1">
    <citation type="submission" date="2025-08" db="UniProtKB">
        <authorList>
            <consortium name="Ensembl"/>
        </authorList>
    </citation>
    <scope>IDENTIFICATION</scope>
</reference>
<feature type="coiled-coil region" evidence="5">
    <location>
        <begin position="1154"/>
        <end position="1181"/>
    </location>
</feature>
<keyword evidence="10" id="KW-1185">Reference proteome</keyword>
<reference evidence="9" key="2">
    <citation type="submission" date="2025-09" db="UniProtKB">
        <authorList>
            <consortium name="Ensembl"/>
        </authorList>
    </citation>
    <scope>IDENTIFICATION</scope>
</reference>
<feature type="transmembrane region" description="Helical" evidence="7">
    <location>
        <begin position="47"/>
        <end position="64"/>
    </location>
</feature>
<dbReference type="InterPro" id="IPR051841">
    <property type="entry name" value="MT-Golgi_org_protein"/>
</dbReference>
<evidence type="ECO:0000256" key="4">
    <source>
        <dbReference type="ARBA" id="ARBA00023054"/>
    </source>
</evidence>
<feature type="coiled-coil region" evidence="5">
    <location>
        <begin position="1283"/>
        <end position="1317"/>
    </location>
</feature>
<sequence>QQDTVPESVASPPSGAAKSKLDTLSKDDLIKFAKKQMAAIQKMKSKWFVSHVFSILFCGILFSQELTERMSALLLEKAETQQSAVLLRKENEKVKQWEQVNCSRPCYLSDVQEEEEEPSGRSSGIARMLELSGLSQIDASDGETETGQLRSALEDLQSQNTMLQDELTFLGNVKTQLEAELERMREEFQTEKEELEFKIDELLMTREGEVPALTQLHLTLEEQQRLILEVQELRTQCETLARKNTQAVGECESLAKERCQAVDECEYLARERGQAVAECEHTRDILRGLETELGQRTGDFVRQYEAMKEQGASAIQELQERVRGLTEEKESLVEKLRVLNENRESLLEEVQGLEKRLESFLEQTQAAEGLNEQLQTSLEEKTELALEFKTSLEEKTVLASELKASLEEQTALTLELKASVDDLSRQNGEILSQLQMKESAVQELEDSLNVVSTERDQTLSALQEMEVVRLREVEGRQGQRERVAELQARIEELEKEKSLLKNSLGEVQGSPGEEVEELQTRIEELEKERSLLKSSLGEVRGSPGEEVEELQACVEELEKERNLLKCNLGELVGDTEALQRDLVEMKLANEKMRTENQELLAQVSNATETLADKEREQKVGGETEREEEEKQEERRALQQQLTEKDKVISQLKSELAVLQVSASSVTLLEKESKEKNERMNKIKAVAVKARKELDTSRKEAVSLKEEVEVLKAEREKVTSSMKDIIHGAEGYKNLQLDYDRQTEQLDKEREKVEGAEKQISELTKRLNTAQLWSEREDLMTGMETLRSTVRQMEGQTAELHRQTDTLNRDHQAERLLKEQKTKELSSLQKEVEELTAQLHRQKQQSQQTARELEQLRKEAQQSSLLDMEMADYERLVKELNTNLSEKDVCVEELKTQIHTHTQKEDTLNQEIEGLKSQLDQGEDKGAKMKQLLVKTKKDLADAKRQMMTLASLKGELETYQQELENSKIQCCDLSGERHRLHEQLRTLTEQQQRTSSTLQHRLTSLQQEFNTAKAELSFVTTEFDSYKVRVHNVLKQQKNKSSAQSDGHATKQEREQIESMVDQYKAKLQDSQQSLAVSTAEFQQLQMEHDTLLERHNKILQETVTKEAELRERLLSLQAESMSLRTELAQTVGQLTSQADAQRSGFREQIRHLQDEHRTTVETLQNQMTRLENQLFTLQSQTAPVQTSRKPVVDRRTVDQGAMGGLGLSDLQSMAREEGEGMETTETEFLSLPHTPLPSLEHLLTSPDPKQEPFVWQVEPTKEELSQKLATATRSMEHMNMLLHETEATNAVLMEQVNLLKSEVRRLERNHEREKSVANLEYLKNVLLQFIFLQSGSERRALLPVIHTMLQLSPEEKNKLAAIAMGRYTHTLYTQTHTLYTQTHTHTVYTDTPTYTDTHTLYTQTHTLYTQTHTHTVYTDTPTYTDTHTLYTQTHTLYTQTHTHTLYTQTHPQHRT</sequence>
<feature type="coiled-coil region" evidence="5">
    <location>
        <begin position="1100"/>
        <end position="1127"/>
    </location>
</feature>
<dbReference type="SMART" id="SM00755">
    <property type="entry name" value="Grip"/>
    <property type="match status" value="1"/>
</dbReference>
<dbReference type="AlphaFoldDB" id="A0A8C8DFD4"/>
<dbReference type="SUPFAM" id="SSF58104">
    <property type="entry name" value="Methyl-accepting chemotaxis protein (MCP) signaling domain"/>
    <property type="match status" value="1"/>
</dbReference>
<keyword evidence="7" id="KW-1133">Transmembrane helix</keyword>
<protein>
    <recommendedName>
        <fullName evidence="8">GRIP domain-containing protein</fullName>
    </recommendedName>
</protein>
<organism evidence="9 10">
    <name type="scientific">Oncorhynchus tshawytscha</name>
    <name type="common">Chinook salmon</name>
    <name type="synonym">Salmo tshawytscha</name>
    <dbReference type="NCBI Taxonomy" id="74940"/>
    <lineage>
        <taxon>Eukaryota</taxon>
        <taxon>Metazoa</taxon>
        <taxon>Chordata</taxon>
        <taxon>Craniata</taxon>
        <taxon>Vertebrata</taxon>
        <taxon>Euteleostomi</taxon>
        <taxon>Actinopterygii</taxon>
        <taxon>Neopterygii</taxon>
        <taxon>Teleostei</taxon>
        <taxon>Protacanthopterygii</taxon>
        <taxon>Salmoniformes</taxon>
        <taxon>Salmonidae</taxon>
        <taxon>Salmoninae</taxon>
        <taxon>Oncorhynchus</taxon>
    </lineage>
</organism>
<evidence type="ECO:0000256" key="5">
    <source>
        <dbReference type="SAM" id="Coils"/>
    </source>
</evidence>
<dbReference type="Pfam" id="PF16704">
    <property type="entry name" value="Rab_bind"/>
    <property type="match status" value="1"/>
</dbReference>
<evidence type="ECO:0000313" key="10">
    <source>
        <dbReference type="Proteomes" id="UP000694402"/>
    </source>
</evidence>
<evidence type="ECO:0000256" key="1">
    <source>
        <dbReference type="ARBA" id="ARBA00004496"/>
    </source>
</evidence>
<dbReference type="Gene3D" id="1.10.220.60">
    <property type="entry name" value="GRIP domain"/>
    <property type="match status" value="1"/>
</dbReference>
<feature type="region of interest" description="Disordered" evidence="6">
    <location>
        <begin position="1035"/>
        <end position="1054"/>
    </location>
</feature>
<keyword evidence="2" id="KW-0963">Cytoplasm</keyword>
<evidence type="ECO:0000256" key="7">
    <source>
        <dbReference type="SAM" id="Phobius"/>
    </source>
</evidence>
<feature type="region of interest" description="Disordered" evidence="6">
    <location>
        <begin position="604"/>
        <end position="638"/>
    </location>
</feature>
<dbReference type="FunFam" id="1.10.220.60:FF:000003">
    <property type="entry name" value="GRIP and coiled-coil domain-containing protein 2"/>
    <property type="match status" value="1"/>
</dbReference>
<keyword evidence="7" id="KW-0472">Membrane</keyword>
<dbReference type="GeneTree" id="ENSGT00950000183078"/>
<feature type="coiled-coil region" evidence="5">
    <location>
        <begin position="679"/>
        <end position="862"/>
    </location>
</feature>
<dbReference type="PANTHER" id="PTHR18902:SF25">
    <property type="entry name" value="GRIP AND COILED-COIL DOMAIN-CONTAINING PROTEIN 2"/>
    <property type="match status" value="1"/>
</dbReference>
<feature type="compositionally biased region" description="Basic and acidic residues" evidence="6">
    <location>
        <begin position="610"/>
        <end position="623"/>
    </location>
</feature>
<keyword evidence="7" id="KW-0812">Transmembrane</keyword>
<evidence type="ECO:0000313" key="9">
    <source>
        <dbReference type="Ensembl" id="ENSOTSP00005023568.2"/>
    </source>
</evidence>